<feature type="domain" description="Retrovirus-related Pol polyprotein from transposon TNT 1-94-like beta-barrel" evidence="2">
    <location>
        <begin position="364"/>
        <end position="435"/>
    </location>
</feature>
<protein>
    <recommendedName>
        <fullName evidence="2">Retrovirus-related Pol polyprotein from transposon TNT 1-94-like beta-barrel domain-containing protein</fullName>
    </recommendedName>
</protein>
<dbReference type="AlphaFoldDB" id="A0A180FYV0"/>
<name>A0A180FYV0_PUCT1</name>
<dbReference type="STRING" id="630390.A0A180FYV0"/>
<dbReference type="VEuPathDB" id="FungiDB:PTTG_30406"/>
<dbReference type="Pfam" id="PF22936">
    <property type="entry name" value="Pol_BBD"/>
    <property type="match status" value="1"/>
</dbReference>
<evidence type="ECO:0000259" key="2">
    <source>
        <dbReference type="Pfam" id="PF22936"/>
    </source>
</evidence>
<evidence type="ECO:0000256" key="1">
    <source>
        <dbReference type="SAM" id="MobiDB-lite"/>
    </source>
</evidence>
<reference evidence="3" key="2">
    <citation type="submission" date="2016-05" db="EMBL/GenBank/DDBJ databases">
        <title>Comparative analysis highlights variable genome content of wheat rusts and divergence of the mating loci.</title>
        <authorList>
            <person name="Cuomo C.A."/>
            <person name="Bakkeren G."/>
            <person name="Szabo L."/>
            <person name="Khalil H."/>
            <person name="Joly D."/>
            <person name="Goldberg J."/>
            <person name="Young S."/>
            <person name="Zeng Q."/>
            <person name="Fellers J."/>
        </authorList>
    </citation>
    <scope>NUCLEOTIDE SEQUENCE [LARGE SCALE GENOMIC DNA]</scope>
    <source>
        <strain evidence="3">1-1 BBBD Race 1</strain>
    </source>
</reference>
<evidence type="ECO:0000313" key="3">
    <source>
        <dbReference type="EMBL" id="OAV85594.1"/>
    </source>
</evidence>
<feature type="compositionally biased region" description="Basic and acidic residues" evidence="1">
    <location>
        <begin position="47"/>
        <end position="57"/>
    </location>
</feature>
<comment type="caution">
    <text evidence="3">The sequence shown here is derived from an EMBL/GenBank/DDBJ whole genome shotgun (WGS) entry which is preliminary data.</text>
</comment>
<dbReference type="Pfam" id="PF14223">
    <property type="entry name" value="Retrotran_gag_2"/>
    <property type="match status" value="1"/>
</dbReference>
<dbReference type="InterPro" id="IPR054722">
    <property type="entry name" value="PolX-like_BBD"/>
</dbReference>
<accession>A0A180FYV0</accession>
<dbReference type="OrthoDB" id="2496969at2759"/>
<proteinExistence type="predicted"/>
<reference evidence="3" key="1">
    <citation type="submission" date="2009-11" db="EMBL/GenBank/DDBJ databases">
        <authorList>
            <consortium name="The Broad Institute Genome Sequencing Platform"/>
            <person name="Ward D."/>
            <person name="Feldgarden M."/>
            <person name="Earl A."/>
            <person name="Young S.K."/>
            <person name="Zeng Q."/>
            <person name="Koehrsen M."/>
            <person name="Alvarado L."/>
            <person name="Berlin A."/>
            <person name="Bochicchio J."/>
            <person name="Borenstein D."/>
            <person name="Chapman S.B."/>
            <person name="Chen Z."/>
            <person name="Engels R."/>
            <person name="Freedman E."/>
            <person name="Gellesch M."/>
            <person name="Goldberg J."/>
            <person name="Griggs A."/>
            <person name="Gujja S."/>
            <person name="Heilman E."/>
            <person name="Heiman D."/>
            <person name="Hepburn T."/>
            <person name="Howarth C."/>
            <person name="Jen D."/>
            <person name="Larson L."/>
            <person name="Lewis B."/>
            <person name="Mehta T."/>
            <person name="Park D."/>
            <person name="Pearson M."/>
            <person name="Roberts A."/>
            <person name="Saif S."/>
            <person name="Shea T."/>
            <person name="Shenoy N."/>
            <person name="Sisk P."/>
            <person name="Stolte C."/>
            <person name="Sykes S."/>
            <person name="Thomson T."/>
            <person name="Walk T."/>
            <person name="White J."/>
            <person name="Yandava C."/>
            <person name="Izard J."/>
            <person name="Baranova O.V."/>
            <person name="Blanton J.M."/>
            <person name="Tanner A.C."/>
            <person name="Dewhirst F.E."/>
            <person name="Haas B."/>
            <person name="Nusbaum C."/>
            <person name="Birren B."/>
        </authorList>
    </citation>
    <scope>NUCLEOTIDE SEQUENCE [LARGE SCALE GENOMIC DNA]</scope>
    <source>
        <strain evidence="3">1-1 BBBD Race 1</strain>
    </source>
</reference>
<feature type="compositionally biased region" description="Polar residues" evidence="1">
    <location>
        <begin position="31"/>
        <end position="46"/>
    </location>
</feature>
<organism evidence="3">
    <name type="scientific">Puccinia triticina (isolate 1-1 / race 1 (BBBD))</name>
    <name type="common">Brown leaf rust fungus</name>
    <dbReference type="NCBI Taxonomy" id="630390"/>
    <lineage>
        <taxon>Eukaryota</taxon>
        <taxon>Fungi</taxon>
        <taxon>Dikarya</taxon>
        <taxon>Basidiomycota</taxon>
        <taxon>Pucciniomycotina</taxon>
        <taxon>Pucciniomycetes</taxon>
        <taxon>Pucciniales</taxon>
        <taxon>Pucciniaceae</taxon>
        <taxon>Puccinia</taxon>
    </lineage>
</organism>
<sequence>TCTVANPNKETIGPFVSDLASLHQAVVPSEPENSTPRASSQQSFKSADSDSEFKADDLLPSSLTDPPKPPKIKQVNMSTFDASNIKLVTDKLDRDNFSAWRWAMITTLGYKGLDDYILLDQTEEMKKKEDYQQHCKMATNFIRMHLTTDNLERFVPDVTDYNAKKLWDSIESHFMAKTMENAASAMDKYFDIHFDKSNMDKSISEIRHSYRHLCEVGAKKFGKEGLTAMAVVFALRKLPPDYDTFRTLQFKEFKDSEPIEMETFLRSLEVEVRRKRESLQEAVAASTALAVSQFQQGADPKKKGRKVQCTGGKHHPDATHAKSECFHLHKDKAIAHHQAAIERLTKSLPKASLGAKSDFKDVIVLDSGASGHYLKDCSYFLSLSSTSSSVFGANGAAIPILGFGPAVIQTAIGPLSLNMAYYAPKLSNSLISLTHYI</sequence>
<feature type="region of interest" description="Disordered" evidence="1">
    <location>
        <begin position="26"/>
        <end position="74"/>
    </location>
</feature>
<feature type="non-terminal residue" evidence="3">
    <location>
        <position position="1"/>
    </location>
</feature>
<dbReference type="EMBL" id="ADAS02003446">
    <property type="protein sequence ID" value="OAV85594.1"/>
    <property type="molecule type" value="Genomic_DNA"/>
</dbReference>
<gene>
    <name evidence="3" type="ORF">PTTG_30406</name>
</gene>